<dbReference type="GO" id="GO:0016788">
    <property type="term" value="F:hydrolase activity, acting on ester bonds"/>
    <property type="evidence" value="ECO:0007669"/>
    <property type="project" value="UniProtKB-ARBA"/>
</dbReference>
<dbReference type="OrthoDB" id="1185352at2"/>
<keyword evidence="1" id="KW-0732">Signal</keyword>
<accession>A0A418M3J6</accession>
<proteinExistence type="predicted"/>
<feature type="signal peptide" evidence="1">
    <location>
        <begin position="1"/>
        <end position="17"/>
    </location>
</feature>
<dbReference type="Pfam" id="PF13472">
    <property type="entry name" value="Lipase_GDSL_2"/>
    <property type="match status" value="1"/>
</dbReference>
<dbReference type="Gene3D" id="3.40.50.1110">
    <property type="entry name" value="SGNH hydrolase"/>
    <property type="match status" value="1"/>
</dbReference>
<evidence type="ECO:0000259" key="2">
    <source>
        <dbReference type="Pfam" id="PF13472"/>
    </source>
</evidence>
<dbReference type="CDD" id="cd00229">
    <property type="entry name" value="SGNH_hydrolase"/>
    <property type="match status" value="1"/>
</dbReference>
<evidence type="ECO:0000313" key="4">
    <source>
        <dbReference type="Proteomes" id="UP000283523"/>
    </source>
</evidence>
<organism evidence="3 4">
    <name type="scientific">Fibrisoma montanum</name>
    <dbReference type="NCBI Taxonomy" id="2305895"/>
    <lineage>
        <taxon>Bacteria</taxon>
        <taxon>Pseudomonadati</taxon>
        <taxon>Bacteroidota</taxon>
        <taxon>Cytophagia</taxon>
        <taxon>Cytophagales</taxon>
        <taxon>Spirosomataceae</taxon>
        <taxon>Fibrisoma</taxon>
    </lineage>
</organism>
<dbReference type="EMBL" id="QXED01000006">
    <property type="protein sequence ID" value="RIV20342.1"/>
    <property type="molecule type" value="Genomic_DNA"/>
</dbReference>
<dbReference type="Proteomes" id="UP000283523">
    <property type="component" value="Unassembled WGS sequence"/>
</dbReference>
<dbReference type="SUPFAM" id="SSF52266">
    <property type="entry name" value="SGNH hydrolase"/>
    <property type="match status" value="1"/>
</dbReference>
<feature type="domain" description="SGNH hydrolase-type esterase" evidence="2">
    <location>
        <begin position="197"/>
        <end position="368"/>
    </location>
</feature>
<reference evidence="3 4" key="1">
    <citation type="submission" date="2018-08" db="EMBL/GenBank/DDBJ databases">
        <title>Fibrisoma montanum sp. nov., isolated from Danxia mountain soil.</title>
        <authorList>
            <person name="Huang Y."/>
        </authorList>
    </citation>
    <scope>NUCLEOTIDE SEQUENCE [LARGE SCALE GENOMIC DNA]</scope>
    <source>
        <strain evidence="3 4">HYT19</strain>
    </source>
</reference>
<protein>
    <submittedName>
        <fullName evidence="3">SGNH/GDSL hydrolase family protein</fullName>
    </submittedName>
</protein>
<dbReference type="RefSeq" id="WP_119669509.1">
    <property type="nucleotide sequence ID" value="NZ_QXED01000006.1"/>
</dbReference>
<feature type="chain" id="PRO_5019005134" evidence="1">
    <location>
        <begin position="18"/>
        <end position="385"/>
    </location>
</feature>
<dbReference type="InterPro" id="IPR013830">
    <property type="entry name" value="SGNH_hydro"/>
</dbReference>
<comment type="caution">
    <text evidence="3">The sequence shown here is derived from an EMBL/GenBank/DDBJ whole genome shotgun (WGS) entry which is preliminary data.</text>
</comment>
<keyword evidence="4" id="KW-1185">Reference proteome</keyword>
<evidence type="ECO:0000313" key="3">
    <source>
        <dbReference type="EMBL" id="RIV20342.1"/>
    </source>
</evidence>
<keyword evidence="3" id="KW-0378">Hydrolase</keyword>
<dbReference type="InterPro" id="IPR036514">
    <property type="entry name" value="SGNH_hydro_sf"/>
</dbReference>
<name>A0A418M3J6_9BACT</name>
<gene>
    <name evidence="3" type="ORF">DYU11_20030</name>
</gene>
<evidence type="ECO:0000256" key="1">
    <source>
        <dbReference type="SAM" id="SignalP"/>
    </source>
</evidence>
<sequence>MKHLLTILFLLPALAWGQSGITVKTNPRNPLDVETVYSGMLARFSEPFESKLEREGMPIYQAYNNTNLTSTAPAPVTVANNQTYFSFTPQVGTKVWIEELQITVPEALTIAVQWQNSPIAVSGFGGNYVARRVLPGVENRIPIRRFVPNNVTLSVTQVGNYTLTAGPGTVQIGFTAGIRTSMDFGRNAERVILKLHDSILDGSGPSSWDDYFDVKLRNRLAKATGKTWEIVSKGKGGFTSASIDALRAQGQLNVTQADIILYEPMMNDTDTAAYSANLSRIITWKQTYFPKAFMFVIGITPRSDAQEATLAQLRTIAQNKVAAARAAGDDRIISVNMGDLWASNATPSLYWSDGSSPYVHPNAAGHALGDARLWQSVSPIVSQLP</sequence>
<dbReference type="AlphaFoldDB" id="A0A418M3J6"/>